<dbReference type="OrthoDB" id="421671at2759"/>
<sequence length="272" mass="30226">MTSKLVPADPEKVMVIRDVAPGITTLSVPFLRFGTLRWGGRATIVKLASGSLFVFSPVALTPAVRSKIDSLGGQVSYIAAPDLEHHIFISSWAAAYPKAHFIGPDGLPQKRANLSAKDPSVTNVPFQTVFSAANKREVTVAPDFDAEIEYELIDAHVNKELVFFHKPSKTLLQADLFFNLPATEQYSRTGERADQGWASRLSCHLQSASSVWQKRMIWYLISSGDRPGFNKSIKRINEWGFENVIPCHGDSILGEGKTVFQQVFQWHLQAKK</sequence>
<dbReference type="PANTHER" id="PTHR33835">
    <property type="entry name" value="YALI0C07656P"/>
    <property type="match status" value="1"/>
</dbReference>
<keyword evidence="2" id="KW-1185">Reference proteome</keyword>
<proteinExistence type="predicted"/>
<name>A0A0C3HYS5_OIDMZ</name>
<gene>
    <name evidence="1" type="ORF">OIDMADRAFT_151991</name>
</gene>
<accession>A0A0C3HYS5</accession>
<organism evidence="1 2">
    <name type="scientific">Oidiodendron maius (strain Zn)</name>
    <dbReference type="NCBI Taxonomy" id="913774"/>
    <lineage>
        <taxon>Eukaryota</taxon>
        <taxon>Fungi</taxon>
        <taxon>Dikarya</taxon>
        <taxon>Ascomycota</taxon>
        <taxon>Pezizomycotina</taxon>
        <taxon>Leotiomycetes</taxon>
        <taxon>Leotiomycetes incertae sedis</taxon>
        <taxon>Myxotrichaceae</taxon>
        <taxon>Oidiodendron</taxon>
    </lineage>
</organism>
<dbReference type="HOGENOM" id="CLU_056292_0_1_1"/>
<dbReference type="Proteomes" id="UP000054321">
    <property type="component" value="Unassembled WGS sequence"/>
</dbReference>
<dbReference type="EMBL" id="KN832870">
    <property type="protein sequence ID" value="KIN08005.1"/>
    <property type="molecule type" value="Genomic_DNA"/>
</dbReference>
<protein>
    <recommendedName>
        <fullName evidence="3">Metallo-beta-lactamase domain-containing protein</fullName>
    </recommendedName>
</protein>
<dbReference type="InParanoid" id="A0A0C3HYS5"/>
<evidence type="ECO:0000313" key="2">
    <source>
        <dbReference type="Proteomes" id="UP000054321"/>
    </source>
</evidence>
<dbReference type="SUPFAM" id="SSF56281">
    <property type="entry name" value="Metallo-hydrolase/oxidoreductase"/>
    <property type="match status" value="1"/>
</dbReference>
<dbReference type="InterPro" id="IPR025638">
    <property type="entry name" value="DUF4336"/>
</dbReference>
<reference evidence="2" key="2">
    <citation type="submission" date="2015-01" db="EMBL/GenBank/DDBJ databases">
        <title>Evolutionary Origins and Diversification of the Mycorrhizal Mutualists.</title>
        <authorList>
            <consortium name="DOE Joint Genome Institute"/>
            <consortium name="Mycorrhizal Genomics Consortium"/>
            <person name="Kohler A."/>
            <person name="Kuo A."/>
            <person name="Nagy L.G."/>
            <person name="Floudas D."/>
            <person name="Copeland A."/>
            <person name="Barry K.W."/>
            <person name="Cichocki N."/>
            <person name="Veneault-Fourrey C."/>
            <person name="LaButti K."/>
            <person name="Lindquist E.A."/>
            <person name="Lipzen A."/>
            <person name="Lundell T."/>
            <person name="Morin E."/>
            <person name="Murat C."/>
            <person name="Riley R."/>
            <person name="Ohm R."/>
            <person name="Sun H."/>
            <person name="Tunlid A."/>
            <person name="Henrissat B."/>
            <person name="Grigoriev I.V."/>
            <person name="Hibbett D.S."/>
            <person name="Martin F."/>
        </authorList>
    </citation>
    <scope>NUCLEOTIDE SEQUENCE [LARGE SCALE GENOMIC DNA]</scope>
    <source>
        <strain evidence="2">Zn</strain>
    </source>
</reference>
<dbReference type="Pfam" id="PF14234">
    <property type="entry name" value="DUF4336"/>
    <property type="match status" value="1"/>
</dbReference>
<dbReference type="AlphaFoldDB" id="A0A0C3HYS5"/>
<evidence type="ECO:0000313" key="1">
    <source>
        <dbReference type="EMBL" id="KIN08005.1"/>
    </source>
</evidence>
<dbReference type="PANTHER" id="PTHR33835:SF1">
    <property type="entry name" value="METALLO-BETA-LACTAMASE DOMAIN-CONTAINING PROTEIN"/>
    <property type="match status" value="1"/>
</dbReference>
<reference evidence="1 2" key="1">
    <citation type="submission" date="2014-04" db="EMBL/GenBank/DDBJ databases">
        <authorList>
            <consortium name="DOE Joint Genome Institute"/>
            <person name="Kuo A."/>
            <person name="Martino E."/>
            <person name="Perotto S."/>
            <person name="Kohler A."/>
            <person name="Nagy L.G."/>
            <person name="Floudas D."/>
            <person name="Copeland A."/>
            <person name="Barry K.W."/>
            <person name="Cichocki N."/>
            <person name="Veneault-Fourrey C."/>
            <person name="LaButti K."/>
            <person name="Lindquist E.A."/>
            <person name="Lipzen A."/>
            <person name="Lundell T."/>
            <person name="Morin E."/>
            <person name="Murat C."/>
            <person name="Sun H."/>
            <person name="Tunlid A."/>
            <person name="Henrissat B."/>
            <person name="Grigoriev I.V."/>
            <person name="Hibbett D.S."/>
            <person name="Martin F."/>
            <person name="Nordberg H.P."/>
            <person name="Cantor M.N."/>
            <person name="Hua S.X."/>
        </authorList>
    </citation>
    <scope>NUCLEOTIDE SEQUENCE [LARGE SCALE GENOMIC DNA]</scope>
    <source>
        <strain evidence="1 2">Zn</strain>
    </source>
</reference>
<evidence type="ECO:0008006" key="3">
    <source>
        <dbReference type="Google" id="ProtNLM"/>
    </source>
</evidence>
<dbReference type="InterPro" id="IPR036866">
    <property type="entry name" value="RibonucZ/Hydroxyglut_hydro"/>
</dbReference>